<dbReference type="Proteomes" id="UP000645828">
    <property type="component" value="Unassembled WGS sequence"/>
</dbReference>
<dbReference type="AlphaFoldDB" id="A0A811Z3K9"/>
<sequence length="216" mass="22187">MDTFSRPANERAAEGAVAVGTGRLEQAGGGAVGGEPSVPPGRSPHPRPGAPGTLRSTGRACALRSRPAPRPPTPTPGFAALGGPAEGSGVRGPVTAWGGRGARRGACRDLPPVPRARKEGWAPRGAAAWGLFPNPVLGPGAPSGLLGPSMVIGRQIPPLCPPWGGLPMASTWLTCLFPASTKTPVYNCSNRLATLPSEPSHQRKWFGSPLMELPIR</sequence>
<name>A0A811Z3K9_NYCPR</name>
<organism evidence="2 3">
    <name type="scientific">Nyctereutes procyonoides</name>
    <name type="common">Raccoon dog</name>
    <name type="synonym">Canis procyonoides</name>
    <dbReference type="NCBI Taxonomy" id="34880"/>
    <lineage>
        <taxon>Eukaryota</taxon>
        <taxon>Metazoa</taxon>
        <taxon>Chordata</taxon>
        <taxon>Craniata</taxon>
        <taxon>Vertebrata</taxon>
        <taxon>Euteleostomi</taxon>
        <taxon>Mammalia</taxon>
        <taxon>Eutheria</taxon>
        <taxon>Laurasiatheria</taxon>
        <taxon>Carnivora</taxon>
        <taxon>Caniformia</taxon>
        <taxon>Canidae</taxon>
        <taxon>Nyctereutes</taxon>
    </lineage>
</organism>
<gene>
    <name evidence="2" type="ORF">NYPRO_LOCUS14151</name>
</gene>
<evidence type="ECO:0000313" key="3">
    <source>
        <dbReference type="Proteomes" id="UP000645828"/>
    </source>
</evidence>
<evidence type="ECO:0000256" key="1">
    <source>
        <dbReference type="SAM" id="MobiDB-lite"/>
    </source>
</evidence>
<proteinExistence type="predicted"/>
<comment type="caution">
    <text evidence="2">The sequence shown here is derived from an EMBL/GenBank/DDBJ whole genome shotgun (WGS) entry which is preliminary data.</text>
</comment>
<feature type="region of interest" description="Disordered" evidence="1">
    <location>
        <begin position="1"/>
        <end position="111"/>
    </location>
</feature>
<dbReference type="EMBL" id="CAJHUB010000751">
    <property type="protein sequence ID" value="CAD7681359.1"/>
    <property type="molecule type" value="Genomic_DNA"/>
</dbReference>
<keyword evidence="3" id="KW-1185">Reference proteome</keyword>
<accession>A0A811Z3K9</accession>
<reference evidence="2" key="1">
    <citation type="submission" date="2020-12" db="EMBL/GenBank/DDBJ databases">
        <authorList>
            <consortium name="Molecular Ecology Group"/>
        </authorList>
    </citation>
    <scope>NUCLEOTIDE SEQUENCE</scope>
    <source>
        <strain evidence="2">TBG_1078</strain>
    </source>
</reference>
<protein>
    <submittedName>
        <fullName evidence="2">(raccoon dog) hypothetical protein</fullName>
    </submittedName>
</protein>
<evidence type="ECO:0000313" key="2">
    <source>
        <dbReference type="EMBL" id="CAD7681359.1"/>
    </source>
</evidence>
<feature type="compositionally biased region" description="Pro residues" evidence="1">
    <location>
        <begin position="37"/>
        <end position="49"/>
    </location>
</feature>